<protein>
    <recommendedName>
        <fullName evidence="2">[histone H3]-lysine(4) N-trimethyltransferase</fullName>
        <ecNumber evidence="2">2.1.1.354</ecNumber>
    </recommendedName>
</protein>
<dbReference type="InterPro" id="IPR010919">
    <property type="entry name" value="SAND-like_dom_sf"/>
</dbReference>
<dbReference type="InterPro" id="IPR044570">
    <property type="entry name" value="Set1-like"/>
</dbReference>
<comment type="catalytic activity">
    <reaction evidence="10">
        <text>N(6),N(6)-dimethyl-L-lysyl(4)-[histone H3] + S-adenosyl-L-methionine = N(6),N(6),N(6)-trimethyl-L-lysyl(4)-[histone H3] + S-adenosyl-L-homocysteine + H(+)</text>
        <dbReference type="Rhea" id="RHEA:60272"/>
        <dbReference type="Rhea" id="RHEA-COMP:15537"/>
        <dbReference type="Rhea" id="RHEA-COMP:15540"/>
        <dbReference type="ChEBI" id="CHEBI:15378"/>
        <dbReference type="ChEBI" id="CHEBI:57856"/>
        <dbReference type="ChEBI" id="CHEBI:59789"/>
        <dbReference type="ChEBI" id="CHEBI:61961"/>
        <dbReference type="ChEBI" id="CHEBI:61976"/>
    </reaction>
</comment>
<dbReference type="SUPFAM" id="SSF82199">
    <property type="entry name" value="SET domain"/>
    <property type="match status" value="1"/>
</dbReference>
<dbReference type="GO" id="GO:0048188">
    <property type="term" value="C:Set1C/COMPASS complex"/>
    <property type="evidence" value="ECO:0007669"/>
    <property type="project" value="TreeGrafter"/>
</dbReference>
<comment type="catalytic activity">
    <reaction evidence="8">
        <text>L-lysyl(4)-[histone H3] + 3 S-adenosyl-L-methionine = N(6),N(6),N(6)-trimethyl-L-lysyl(4)-[histone H3] + 3 S-adenosyl-L-homocysteine + 3 H(+)</text>
        <dbReference type="Rhea" id="RHEA:60260"/>
        <dbReference type="Rhea" id="RHEA-COMP:15537"/>
        <dbReference type="Rhea" id="RHEA-COMP:15547"/>
        <dbReference type="ChEBI" id="CHEBI:15378"/>
        <dbReference type="ChEBI" id="CHEBI:29969"/>
        <dbReference type="ChEBI" id="CHEBI:57856"/>
        <dbReference type="ChEBI" id="CHEBI:59789"/>
        <dbReference type="ChEBI" id="CHEBI:61961"/>
        <dbReference type="EC" id="2.1.1.354"/>
    </reaction>
</comment>
<dbReference type="SMART" id="SM00508">
    <property type="entry name" value="PostSET"/>
    <property type="match status" value="1"/>
</dbReference>
<evidence type="ECO:0000259" key="13">
    <source>
        <dbReference type="PROSITE" id="PS50868"/>
    </source>
</evidence>
<feature type="compositionally biased region" description="Low complexity" evidence="11">
    <location>
        <begin position="55"/>
        <end position="64"/>
    </location>
</feature>
<dbReference type="AlphaFoldDB" id="A0A7S3QVI4"/>
<comment type="subcellular location">
    <subcellularLocation>
        <location evidence="1">Nucleus</location>
    </subcellularLocation>
</comment>
<accession>A0A7S3QVI4</accession>
<dbReference type="CDD" id="cd10518">
    <property type="entry name" value="SET_SETD1-like"/>
    <property type="match status" value="1"/>
</dbReference>
<sequence>MPAPPSPPSPPAPAPPAPLLPHRKGGGHSAAKRHRQELMQQQQQGQQQPMDMEGPSASIPNSEPSSPPPSPPPKKEIPPFVNVICNGLMGRFLCSRMEIQLPDGRAVSGTEFERMAGRGAAKKWKVSIRVQKGTSHTGVTLQEWMVEHGLEAPRTRTHHVAHSSAGSSALELGRRRAAQRRAVREVSSSDGTVEDSTDDMDLIEMAERPRPPPGRGPNGEILPKRGPGRPPRQHRYGCMCIICKQGRGAGTLPPLDPTMAAAVAAEQAAGSGAGTSQPPQFLPQGLAGMGFGGLGLMPPPFGRGGPGPRFGKRAYIRAVPHVVAGMRRHKLWEIPHGRMWDPAEFEAAQEAAAAEEAQAAIKAEAVKAEAALAALKAVGDPSASKDPQAAAAAAAAVAAAGGAAPLKTEAGTPDMQQQQQQQVAVKVEANGMGDQHAAAQQLQQPVVVKTEPGLDAPPAPPPSSLPPSRASTPHAPDANGINGSSTGADVPGVKSEAAAAAAAAAANQQAIIKRERTQLGRVQEKLRQSRAAEQSRLSFGKSGIHGWGIFALRSIPQDSLVAEYRGEIVRNSMADLREMQYREGGQDCYLFRVNDDVVVDSTNCGGISRFCNHCCMPSLYTRVINDANNNPHVAFYAKTDLKPGQELTFDYRFKEEAGDKVRCDCGAPNCKGSLN</sequence>
<keyword evidence="7" id="KW-0539">Nucleus</keyword>
<proteinExistence type="predicted"/>
<evidence type="ECO:0000256" key="4">
    <source>
        <dbReference type="ARBA" id="ARBA00022679"/>
    </source>
</evidence>
<keyword evidence="5" id="KW-0949">S-adenosyl-L-methionine</keyword>
<gene>
    <name evidence="14" type="ORF">DTER00134_LOCUS9596</name>
</gene>
<evidence type="ECO:0000313" key="14">
    <source>
        <dbReference type="EMBL" id="CAE0494523.1"/>
    </source>
</evidence>
<feature type="domain" description="Post-SET" evidence="13">
    <location>
        <begin position="659"/>
        <end position="675"/>
    </location>
</feature>
<dbReference type="GO" id="GO:0140999">
    <property type="term" value="F:histone H3K4 trimethyltransferase activity"/>
    <property type="evidence" value="ECO:0007669"/>
    <property type="project" value="UniProtKB-EC"/>
</dbReference>
<dbReference type="EMBL" id="HBIP01016423">
    <property type="protein sequence ID" value="CAE0494523.1"/>
    <property type="molecule type" value="Transcribed_RNA"/>
</dbReference>
<evidence type="ECO:0000256" key="5">
    <source>
        <dbReference type="ARBA" id="ARBA00022691"/>
    </source>
</evidence>
<dbReference type="PANTHER" id="PTHR45814:SF2">
    <property type="entry name" value="HISTONE-LYSINE N-METHYLTRANSFERASE SETD1"/>
    <property type="match status" value="1"/>
</dbReference>
<evidence type="ECO:0000256" key="11">
    <source>
        <dbReference type="SAM" id="MobiDB-lite"/>
    </source>
</evidence>
<dbReference type="PROSITE" id="PS50280">
    <property type="entry name" value="SET"/>
    <property type="match status" value="1"/>
</dbReference>
<evidence type="ECO:0000259" key="12">
    <source>
        <dbReference type="PROSITE" id="PS50280"/>
    </source>
</evidence>
<evidence type="ECO:0000256" key="2">
    <source>
        <dbReference type="ARBA" id="ARBA00012182"/>
    </source>
</evidence>
<dbReference type="GO" id="GO:0032259">
    <property type="term" value="P:methylation"/>
    <property type="evidence" value="ECO:0007669"/>
    <property type="project" value="UniProtKB-KW"/>
</dbReference>
<evidence type="ECO:0000256" key="8">
    <source>
        <dbReference type="ARBA" id="ARBA00047571"/>
    </source>
</evidence>
<evidence type="ECO:0000256" key="10">
    <source>
        <dbReference type="ARBA" id="ARBA00049129"/>
    </source>
</evidence>
<dbReference type="EC" id="2.1.1.354" evidence="2"/>
<feature type="compositionally biased region" description="Acidic residues" evidence="11">
    <location>
        <begin position="192"/>
        <end position="204"/>
    </location>
</feature>
<feature type="compositionally biased region" description="Basic residues" evidence="11">
    <location>
        <begin position="21"/>
        <end position="35"/>
    </location>
</feature>
<evidence type="ECO:0000256" key="7">
    <source>
        <dbReference type="ARBA" id="ARBA00023242"/>
    </source>
</evidence>
<keyword evidence="3" id="KW-0489">Methyltransferase</keyword>
<feature type="compositionally biased region" description="Pro residues" evidence="11">
    <location>
        <begin position="1"/>
        <end position="19"/>
    </location>
</feature>
<comment type="catalytic activity">
    <reaction evidence="9">
        <text>N(6)-methyl-L-lysyl(4)-[histone H3] + S-adenosyl-L-methionine = N(6),N(6)-dimethyl-L-lysyl(4)-[histone H3] + S-adenosyl-L-homocysteine + H(+)</text>
        <dbReference type="Rhea" id="RHEA:60268"/>
        <dbReference type="Rhea" id="RHEA-COMP:15540"/>
        <dbReference type="Rhea" id="RHEA-COMP:15543"/>
        <dbReference type="ChEBI" id="CHEBI:15378"/>
        <dbReference type="ChEBI" id="CHEBI:57856"/>
        <dbReference type="ChEBI" id="CHEBI:59789"/>
        <dbReference type="ChEBI" id="CHEBI:61929"/>
        <dbReference type="ChEBI" id="CHEBI:61976"/>
    </reaction>
</comment>
<dbReference type="SMART" id="SM00317">
    <property type="entry name" value="SET"/>
    <property type="match status" value="1"/>
</dbReference>
<dbReference type="Pfam" id="PF00856">
    <property type="entry name" value="SET"/>
    <property type="match status" value="1"/>
</dbReference>
<dbReference type="SUPFAM" id="SSF63763">
    <property type="entry name" value="SAND domain-like"/>
    <property type="match status" value="1"/>
</dbReference>
<keyword evidence="4" id="KW-0808">Transferase</keyword>
<feature type="domain" description="SET" evidence="12">
    <location>
        <begin position="535"/>
        <end position="652"/>
    </location>
</feature>
<dbReference type="InterPro" id="IPR001214">
    <property type="entry name" value="SET_dom"/>
</dbReference>
<keyword evidence="6" id="KW-0156">Chromatin regulator</keyword>
<organism evidence="14">
    <name type="scientific">Dunaliella tertiolecta</name>
    <name type="common">Green alga</name>
    <dbReference type="NCBI Taxonomy" id="3047"/>
    <lineage>
        <taxon>Eukaryota</taxon>
        <taxon>Viridiplantae</taxon>
        <taxon>Chlorophyta</taxon>
        <taxon>core chlorophytes</taxon>
        <taxon>Chlorophyceae</taxon>
        <taxon>CS clade</taxon>
        <taxon>Chlamydomonadales</taxon>
        <taxon>Dunaliellaceae</taxon>
        <taxon>Dunaliella</taxon>
    </lineage>
</organism>
<feature type="compositionally biased region" description="Pro residues" evidence="11">
    <location>
        <begin position="455"/>
        <end position="465"/>
    </location>
</feature>
<evidence type="ECO:0000256" key="9">
    <source>
        <dbReference type="ARBA" id="ARBA00047583"/>
    </source>
</evidence>
<feature type="region of interest" description="Disordered" evidence="11">
    <location>
        <begin position="451"/>
        <end position="490"/>
    </location>
</feature>
<dbReference type="Gene3D" id="2.170.270.10">
    <property type="entry name" value="SET domain"/>
    <property type="match status" value="1"/>
</dbReference>
<feature type="region of interest" description="Disordered" evidence="11">
    <location>
        <begin position="1"/>
        <end position="77"/>
    </location>
</feature>
<reference evidence="14" key="1">
    <citation type="submission" date="2021-01" db="EMBL/GenBank/DDBJ databases">
        <authorList>
            <person name="Corre E."/>
            <person name="Pelletier E."/>
            <person name="Niang G."/>
            <person name="Scheremetjew M."/>
            <person name="Finn R."/>
            <person name="Kale V."/>
            <person name="Holt S."/>
            <person name="Cochrane G."/>
            <person name="Meng A."/>
            <person name="Brown T."/>
            <person name="Cohen L."/>
        </authorList>
    </citation>
    <scope>NUCLEOTIDE SEQUENCE</scope>
    <source>
        <strain evidence="14">CCMP1320</strain>
    </source>
</reference>
<evidence type="ECO:0000256" key="3">
    <source>
        <dbReference type="ARBA" id="ARBA00022603"/>
    </source>
</evidence>
<feature type="region of interest" description="Disordered" evidence="11">
    <location>
        <begin position="158"/>
        <end position="232"/>
    </location>
</feature>
<dbReference type="InterPro" id="IPR003616">
    <property type="entry name" value="Post-SET_dom"/>
</dbReference>
<evidence type="ECO:0000256" key="1">
    <source>
        <dbReference type="ARBA" id="ARBA00004123"/>
    </source>
</evidence>
<dbReference type="InterPro" id="IPR046341">
    <property type="entry name" value="SET_dom_sf"/>
</dbReference>
<dbReference type="PANTHER" id="PTHR45814">
    <property type="entry name" value="HISTONE-LYSINE N-METHYLTRANSFERASE SETD1"/>
    <property type="match status" value="1"/>
</dbReference>
<dbReference type="PROSITE" id="PS50868">
    <property type="entry name" value="POST_SET"/>
    <property type="match status" value="1"/>
</dbReference>
<name>A0A7S3QVI4_DUNTE</name>
<evidence type="ECO:0000256" key="6">
    <source>
        <dbReference type="ARBA" id="ARBA00022853"/>
    </source>
</evidence>
<dbReference type="Gene3D" id="3.10.390.10">
    <property type="entry name" value="SAND domain-like"/>
    <property type="match status" value="1"/>
</dbReference>